<dbReference type="EMBL" id="AAKLVY010000034">
    <property type="protein sequence ID" value="ECT1492839.1"/>
    <property type="molecule type" value="Genomic_DNA"/>
</dbReference>
<gene>
    <name evidence="1" type="ORF">DU044_16935</name>
</gene>
<protein>
    <submittedName>
        <fullName evidence="1">Uncharacterized protein</fullName>
    </submittedName>
</protein>
<reference evidence="1" key="1">
    <citation type="submission" date="2018-07" db="EMBL/GenBank/DDBJ databases">
        <authorList>
            <consortium name="GenomeTrakr network: Whole genome sequencing for foodborne pathogen traceback"/>
        </authorList>
    </citation>
    <scope>NUCLEOTIDE SEQUENCE</scope>
    <source>
        <strain evidence="1">FSIS11811496</strain>
    </source>
</reference>
<sequence>MDKPPLKLFLPSDISDDFCAILGEYGIKHSTGKMVSNGPSLVVNSASDAVKEIVIEIVNSTPFWTAFSACFIAYLNRNKGKKLTAEKDGVKFSLENMNHHEMTEALEDAKKIMVSDNGKKPT</sequence>
<name>A0A5Z9NWW0_SALET</name>
<dbReference type="AlphaFoldDB" id="A0A5Z9NWW0"/>
<accession>A0A5Z9NWW0</accession>
<proteinExistence type="predicted"/>
<comment type="caution">
    <text evidence="1">The sequence shown here is derived from an EMBL/GenBank/DDBJ whole genome shotgun (WGS) entry which is preliminary data.</text>
</comment>
<organism evidence="1">
    <name type="scientific">Salmonella enterica subsp. enterica serovar Give</name>
    <dbReference type="NCBI Taxonomy" id="46626"/>
    <lineage>
        <taxon>Bacteria</taxon>
        <taxon>Pseudomonadati</taxon>
        <taxon>Pseudomonadota</taxon>
        <taxon>Gammaproteobacteria</taxon>
        <taxon>Enterobacterales</taxon>
        <taxon>Enterobacteriaceae</taxon>
        <taxon>Salmonella</taxon>
    </lineage>
</organism>
<evidence type="ECO:0000313" key="1">
    <source>
        <dbReference type="EMBL" id="ECT1492839.1"/>
    </source>
</evidence>